<dbReference type="PANTHER" id="PTHR10972">
    <property type="entry name" value="OXYSTEROL-BINDING PROTEIN-RELATED"/>
    <property type="match status" value="1"/>
</dbReference>
<dbReference type="Pfam" id="PF01237">
    <property type="entry name" value="Oxysterol_BP"/>
    <property type="match status" value="1"/>
</dbReference>
<keyword evidence="7" id="KW-1185">Reference proteome</keyword>
<dbReference type="GO" id="GO:0097038">
    <property type="term" value="C:perinuclear endoplasmic reticulum"/>
    <property type="evidence" value="ECO:0007669"/>
    <property type="project" value="TreeGrafter"/>
</dbReference>
<accession>A0A8S9ZDC4</accession>
<dbReference type="GO" id="GO:0005829">
    <property type="term" value="C:cytosol"/>
    <property type="evidence" value="ECO:0007669"/>
    <property type="project" value="TreeGrafter"/>
</dbReference>
<name>A0A8S9ZDC4_9BILA</name>
<evidence type="ECO:0000256" key="2">
    <source>
        <dbReference type="ARBA" id="ARBA00022553"/>
    </source>
</evidence>
<comment type="similarity">
    <text evidence="1 4">Belongs to the OSBP family.</text>
</comment>
<protein>
    <recommendedName>
        <fullName evidence="5">Oxysterol-binding protein</fullName>
    </recommendedName>
</protein>
<evidence type="ECO:0000313" key="7">
    <source>
        <dbReference type="Proteomes" id="UP000605970"/>
    </source>
</evidence>
<evidence type="ECO:0000313" key="6">
    <source>
        <dbReference type="EMBL" id="KAF7627343.1"/>
    </source>
</evidence>
<evidence type="ECO:0000256" key="3">
    <source>
        <dbReference type="ARBA" id="ARBA00023121"/>
    </source>
</evidence>
<dbReference type="GO" id="GO:0006869">
    <property type="term" value="P:lipid transport"/>
    <property type="evidence" value="ECO:0007669"/>
    <property type="project" value="UniProtKB-KW"/>
</dbReference>
<dbReference type="PROSITE" id="PS01013">
    <property type="entry name" value="OSBP"/>
    <property type="match status" value="1"/>
</dbReference>
<dbReference type="InterPro" id="IPR000648">
    <property type="entry name" value="Oxysterol-bd"/>
</dbReference>
<dbReference type="Proteomes" id="UP000605970">
    <property type="component" value="Unassembled WGS sequence"/>
</dbReference>
<dbReference type="EMBL" id="JABEBT010000151">
    <property type="protein sequence ID" value="KAF7627343.1"/>
    <property type="molecule type" value="Genomic_DNA"/>
</dbReference>
<dbReference type="OrthoDB" id="1854502at2759"/>
<dbReference type="Gene3D" id="2.40.160.120">
    <property type="match status" value="1"/>
</dbReference>
<dbReference type="SUPFAM" id="SSF144000">
    <property type="entry name" value="Oxysterol-binding protein-like"/>
    <property type="match status" value="1"/>
</dbReference>
<evidence type="ECO:0000256" key="4">
    <source>
        <dbReference type="RuleBase" id="RU003844"/>
    </source>
</evidence>
<comment type="caution">
    <text evidence="6">The sequence shown here is derived from an EMBL/GenBank/DDBJ whole genome shotgun (WGS) entry which is preliminary data.</text>
</comment>
<evidence type="ECO:0000256" key="5">
    <source>
        <dbReference type="RuleBase" id="RU003845"/>
    </source>
</evidence>
<sequence length="348" mass="40176">MEYNDGKKQRRKTIPWRPENANPNYLTLIKGFVGKELSKMALPVEYNEPLSMLQRQTEELEYSYLLDIASKESDLFKRMALVCVFVISGYSTISLRSTKPFNPLMGETFECDRRNDKGWRSFAEQISHHPPGSALHVEGSFWSLEQYYSLESKLKGTNICLKPTGKTIIKFNDGNTFIYEKLPTFTSLDYLINGGNSKKNGNNLNKNNVECIGQLIITNNSKIKAILTFHPNNKKSEQYFTKQVTGKVLDNENIEKYQIEAFWDKWAKIIKIEGELKSEEFLWKSTELPQNSEKMHNFTQFAIELNEEEIGVAPTDSRRRPDQRLCELGEFGASNRLKMFGTSTERKN</sequence>
<dbReference type="PANTHER" id="PTHR10972:SF205">
    <property type="entry name" value="OXYSTEROL-BINDING PROTEIN 1"/>
    <property type="match status" value="1"/>
</dbReference>
<dbReference type="GO" id="GO:0005886">
    <property type="term" value="C:plasma membrane"/>
    <property type="evidence" value="ECO:0007669"/>
    <property type="project" value="TreeGrafter"/>
</dbReference>
<dbReference type="InterPro" id="IPR018494">
    <property type="entry name" value="Oxysterol-bd_CS"/>
</dbReference>
<keyword evidence="5" id="KW-0813">Transport</keyword>
<keyword evidence="5" id="KW-0445">Lipid transport</keyword>
<proteinExistence type="inferred from homology"/>
<evidence type="ECO:0000256" key="1">
    <source>
        <dbReference type="ARBA" id="ARBA00008842"/>
    </source>
</evidence>
<keyword evidence="2" id="KW-0597">Phosphoprotein</keyword>
<organism evidence="6 7">
    <name type="scientific">Meloidogyne graminicola</name>
    <dbReference type="NCBI Taxonomy" id="189291"/>
    <lineage>
        <taxon>Eukaryota</taxon>
        <taxon>Metazoa</taxon>
        <taxon>Ecdysozoa</taxon>
        <taxon>Nematoda</taxon>
        <taxon>Chromadorea</taxon>
        <taxon>Rhabditida</taxon>
        <taxon>Tylenchina</taxon>
        <taxon>Tylenchomorpha</taxon>
        <taxon>Tylenchoidea</taxon>
        <taxon>Meloidogynidae</taxon>
        <taxon>Meloidogyninae</taxon>
        <taxon>Meloidogyne</taxon>
    </lineage>
</organism>
<reference evidence="6" key="1">
    <citation type="journal article" date="2020" name="Ecol. Evol.">
        <title>Genome structure and content of the rice root-knot nematode (Meloidogyne graminicola).</title>
        <authorList>
            <person name="Phan N.T."/>
            <person name="Danchin E.G.J."/>
            <person name="Klopp C."/>
            <person name="Perfus-Barbeoch L."/>
            <person name="Kozlowski D.K."/>
            <person name="Koutsovoulos G.D."/>
            <person name="Lopez-Roques C."/>
            <person name="Bouchez O."/>
            <person name="Zahm M."/>
            <person name="Besnard G."/>
            <person name="Bellafiore S."/>
        </authorList>
    </citation>
    <scope>NUCLEOTIDE SEQUENCE</scope>
    <source>
        <strain evidence="6">VN-18</strain>
    </source>
</reference>
<dbReference type="InterPro" id="IPR037239">
    <property type="entry name" value="OSBP_sf"/>
</dbReference>
<dbReference type="GO" id="GO:0032934">
    <property type="term" value="F:sterol binding"/>
    <property type="evidence" value="ECO:0007669"/>
    <property type="project" value="TreeGrafter"/>
</dbReference>
<keyword evidence="3" id="KW-0446">Lipid-binding</keyword>
<dbReference type="AlphaFoldDB" id="A0A8S9ZDC4"/>
<gene>
    <name evidence="6" type="ORF">Mgra_00009352</name>
</gene>